<organism evidence="1 2">
    <name type="scientific">Mucilaginibacter gotjawali</name>
    <dbReference type="NCBI Taxonomy" id="1550579"/>
    <lineage>
        <taxon>Bacteria</taxon>
        <taxon>Pseudomonadati</taxon>
        <taxon>Bacteroidota</taxon>
        <taxon>Sphingobacteriia</taxon>
        <taxon>Sphingobacteriales</taxon>
        <taxon>Sphingobacteriaceae</taxon>
        <taxon>Mucilaginibacter</taxon>
    </lineage>
</organism>
<dbReference type="RefSeq" id="WP_096351795.1">
    <property type="nucleotide sequence ID" value="NZ_AP017313.1"/>
</dbReference>
<evidence type="ECO:0000313" key="2">
    <source>
        <dbReference type="Proteomes" id="UP000218263"/>
    </source>
</evidence>
<dbReference type="KEGG" id="mgot:MgSA37_02180"/>
<dbReference type="OrthoDB" id="6286374at2"/>
<name>A0A0X8X5N2_9SPHI</name>
<reference evidence="1 2" key="1">
    <citation type="submission" date="2015-12" db="EMBL/GenBank/DDBJ databases">
        <title>Genome sequence of Mucilaginibacter gotjawali.</title>
        <authorList>
            <person name="Lee J.S."/>
            <person name="Lee K.C."/>
            <person name="Kim K.K."/>
            <person name="Lee B.W."/>
        </authorList>
    </citation>
    <scope>NUCLEOTIDE SEQUENCE [LARGE SCALE GENOMIC DNA]</scope>
    <source>
        <strain evidence="1 2">SA3-7</strain>
    </source>
</reference>
<dbReference type="EMBL" id="AP017313">
    <property type="protein sequence ID" value="BAU54009.1"/>
    <property type="molecule type" value="Genomic_DNA"/>
</dbReference>
<gene>
    <name evidence="1" type="ORF">MgSA37_02180</name>
</gene>
<sequence>MFNSVILDVAIGVVFIFLTYSLLATSIQEAIATGLSLRARNLKDGIVNGMLSDTPNDPRWLSFFKGIWSKGVWSFLLSLFYIFVPRPKPKCKNLGHHFYEHPIIKNYGSSRFYPHPSYLPTSNFSSILVDVLKKDFTFKINDIANKKAMMQPNLTQNQIKQNLQNSPDVVKLKELLSYYDNIIYRQSKGVDKESQANGGVIIDKDTLRILQMHLRNSLYNIDDFNKTLESWFDDTMNRISGWYKRQVQVILFLIGFSFAVIFNVDIIQIEGKLSTDKDARDQLVQLAVKQAATDKANPPGAPANATQNTNHLEEAKKLINDNAIKANTLMGLGWGDYGRKQDSAKIVSDYFKSNSDSSHILFNQIADIKKLALSQITPLNTIVKQTKNLSALEAKKINETNSAKAQKIQQQAMAEANKIRKKIVDSEFGAGDKISFVWHKLRNWEKVLGMLITAFAVSLGAPFWFDSLSKLISLRGTGAKEGSSGNKPANNASAAQTQPVTVNVAQQPGKEAVG</sequence>
<dbReference type="Proteomes" id="UP000218263">
    <property type="component" value="Chromosome"/>
</dbReference>
<protein>
    <submittedName>
        <fullName evidence="1">Uncharacterized protein</fullName>
    </submittedName>
</protein>
<evidence type="ECO:0000313" key="1">
    <source>
        <dbReference type="EMBL" id="BAU54009.1"/>
    </source>
</evidence>
<proteinExistence type="predicted"/>
<dbReference type="AlphaFoldDB" id="A0A0X8X5N2"/>
<accession>A0A0X8X5N2</accession>
<keyword evidence="2" id="KW-1185">Reference proteome</keyword>